<dbReference type="EMBL" id="MLAK01000696">
    <property type="protein sequence ID" value="OHT07448.1"/>
    <property type="molecule type" value="Genomic_DNA"/>
</dbReference>
<evidence type="ECO:0008006" key="3">
    <source>
        <dbReference type="Google" id="ProtNLM"/>
    </source>
</evidence>
<name>A0A1J4K981_9EUKA</name>
<gene>
    <name evidence="1" type="ORF">TRFO_24347</name>
</gene>
<reference evidence="1" key="1">
    <citation type="submission" date="2016-10" db="EMBL/GenBank/DDBJ databases">
        <authorList>
            <person name="Benchimol M."/>
            <person name="Almeida L.G."/>
            <person name="Vasconcelos A.T."/>
            <person name="Perreira-Neves A."/>
            <person name="Rosa I.A."/>
            <person name="Tasca T."/>
            <person name="Bogo M.R."/>
            <person name="de Souza W."/>
        </authorList>
    </citation>
    <scope>NUCLEOTIDE SEQUENCE [LARGE SCALE GENOMIC DNA]</scope>
    <source>
        <strain evidence="1">K</strain>
    </source>
</reference>
<comment type="caution">
    <text evidence="1">The sequence shown here is derived from an EMBL/GenBank/DDBJ whole genome shotgun (WGS) entry which is preliminary data.</text>
</comment>
<evidence type="ECO:0000313" key="1">
    <source>
        <dbReference type="EMBL" id="OHT07448.1"/>
    </source>
</evidence>
<dbReference type="VEuPathDB" id="TrichDB:TRFO_24347"/>
<dbReference type="GeneID" id="94838403"/>
<proteinExistence type="predicted"/>
<dbReference type="Proteomes" id="UP000179807">
    <property type="component" value="Unassembled WGS sequence"/>
</dbReference>
<sequence>MKSSTSIENPDSLHTLSKFKLKPLLPSLWSKLEELLVSLNVEYFLDNSLKEKKIKKIKKHGFLLVTFGAIYIFKKNLLTESALKYRVSYLDIKKVEVYEGKYFSLFFENEDYLRVYSKKSQQICEVLSKII</sequence>
<protein>
    <recommendedName>
        <fullName evidence="3">GRAM domain-containing protein</fullName>
    </recommendedName>
</protein>
<evidence type="ECO:0000313" key="2">
    <source>
        <dbReference type="Proteomes" id="UP000179807"/>
    </source>
</evidence>
<accession>A0A1J4K981</accession>
<dbReference type="RefSeq" id="XP_068360584.1">
    <property type="nucleotide sequence ID" value="XM_068503699.1"/>
</dbReference>
<dbReference type="AlphaFoldDB" id="A0A1J4K981"/>
<keyword evidence="2" id="KW-1185">Reference proteome</keyword>
<organism evidence="1 2">
    <name type="scientific">Tritrichomonas foetus</name>
    <dbReference type="NCBI Taxonomy" id="1144522"/>
    <lineage>
        <taxon>Eukaryota</taxon>
        <taxon>Metamonada</taxon>
        <taxon>Parabasalia</taxon>
        <taxon>Tritrichomonadida</taxon>
        <taxon>Tritrichomonadidae</taxon>
        <taxon>Tritrichomonas</taxon>
    </lineage>
</organism>